<dbReference type="EMBL" id="MG159787">
    <property type="protein sequence ID" value="ATS92572.1"/>
    <property type="molecule type" value="Genomic_DNA"/>
</dbReference>
<gene>
    <name evidence="1" type="ORF">GC1_00004</name>
</gene>
<evidence type="ECO:0000313" key="2">
    <source>
        <dbReference type="Proteomes" id="UP000241016"/>
    </source>
</evidence>
<organism evidence="1 2">
    <name type="scientific">Gluconobacter phage GC1</name>
    <dbReference type="NCBI Taxonomy" id="2047788"/>
    <lineage>
        <taxon>Viruses</taxon>
        <taxon>Varidnaviria</taxon>
        <taxon>Bamfordvirae</taxon>
        <taxon>Preplasmiviricota</taxon>
        <taxon>Prepoliviricotina</taxon>
        <taxon>Tectiliviricetes</taxon>
        <taxon>Kalamavirales</taxon>
        <taxon>Tectiviridae</taxon>
        <taxon>Gammatectivirus</taxon>
        <taxon>Gammatectivirus GC1</taxon>
    </lineage>
</organism>
<reference evidence="1 2" key="1">
    <citation type="journal article" date="2018" name="Viruses">
        <title>Bacteriophage GC1, a Novel Tectivirus Infecting Gluconobacter Cerinus, an Acetic Acid Bacterium Associated with Wine-Making.</title>
        <authorList>
            <person name="Philippe C."/>
            <person name="Krupovic M."/>
            <person name="Jaomanjaka F."/>
            <person name="Claisse O."/>
            <person name="Petrel M."/>
            <person name="le Marrec C."/>
        </authorList>
    </citation>
    <scope>NUCLEOTIDE SEQUENCE [LARGE SCALE GENOMIC DNA]</scope>
</reference>
<protein>
    <submittedName>
        <fullName evidence="1">Uncharacterized protein</fullName>
    </submittedName>
</protein>
<keyword evidence="2" id="KW-1185">Reference proteome</keyword>
<name>A0A2I5AR66_9VIRU</name>
<proteinExistence type="predicted"/>
<sequence>MGFLLCALCAFTQEGFNMALLSPAMQSKSTARGKVIDQFVTWDATDTDGIVFDFTAQGNAMLLREPVCVFVDNTRATGQLTITVEGYAYQLVVQPGMIASLPFMSVALPRVTVKSSEGTSGVTSFIFCDFMLPNFAYEATGISQKTTDTILEEVVSGGIGSESLRVTDAEAIALLTTINSALSDSGSTGNSSNATLKAILAQLKETLSVSDADVLAQLKTTLAVNDGDAIAELNVIEATLENSDFTKSVNVTGRIQSSWIKNVFNGSCLIDKLTVFPTDPGSSVYLAIFNETVPNSGQEDVTLKVVGIYPISKGDILTLDFSAPVFASTSFTIGFFASYPIPGTGIAGSNSEVYDVSYIAQYRPVGN</sequence>
<evidence type="ECO:0000313" key="1">
    <source>
        <dbReference type="EMBL" id="ATS92572.1"/>
    </source>
</evidence>
<accession>A0A2I5AR66</accession>
<dbReference type="Proteomes" id="UP000241016">
    <property type="component" value="Segment"/>
</dbReference>